<keyword evidence="2" id="KW-1185">Reference proteome</keyword>
<sequence>MRLVARVLGFPQFKKPLGASLVAPCRSHRPLPTGRDLCDQVEEAAHGTRSQVMDTLLAEVIEMSTVVTALAFRFTLTNLLALITPQLPSCCKFQYDGVEHTCTWMISGVVVSQPKDFNLRKPQSFWNSLQ</sequence>
<dbReference type="EMBL" id="JAQQAF010000004">
    <property type="protein sequence ID" value="KAJ8493388.1"/>
    <property type="molecule type" value="Genomic_DNA"/>
</dbReference>
<reference evidence="1 2" key="1">
    <citation type="submission" date="2022-12" db="EMBL/GenBank/DDBJ databases">
        <title>Chromosome-scale assembly of the Ensete ventricosum genome.</title>
        <authorList>
            <person name="Dussert Y."/>
            <person name="Stocks J."/>
            <person name="Wendawek A."/>
            <person name="Woldeyes F."/>
            <person name="Nichols R.A."/>
            <person name="Borrell J.S."/>
        </authorList>
    </citation>
    <scope>NUCLEOTIDE SEQUENCE [LARGE SCALE GENOMIC DNA]</scope>
    <source>
        <strain evidence="2">cv. Maze</strain>
        <tissue evidence="1">Seeds</tissue>
    </source>
</reference>
<protein>
    <submittedName>
        <fullName evidence="1">Uncharacterized protein</fullName>
    </submittedName>
</protein>
<organism evidence="1 2">
    <name type="scientific">Ensete ventricosum</name>
    <name type="common">Abyssinian banana</name>
    <name type="synonym">Musa ensete</name>
    <dbReference type="NCBI Taxonomy" id="4639"/>
    <lineage>
        <taxon>Eukaryota</taxon>
        <taxon>Viridiplantae</taxon>
        <taxon>Streptophyta</taxon>
        <taxon>Embryophyta</taxon>
        <taxon>Tracheophyta</taxon>
        <taxon>Spermatophyta</taxon>
        <taxon>Magnoliopsida</taxon>
        <taxon>Liliopsida</taxon>
        <taxon>Zingiberales</taxon>
        <taxon>Musaceae</taxon>
        <taxon>Ensete</taxon>
    </lineage>
</organism>
<comment type="caution">
    <text evidence="1">The sequence shown here is derived from an EMBL/GenBank/DDBJ whole genome shotgun (WGS) entry which is preliminary data.</text>
</comment>
<proteinExistence type="predicted"/>
<name>A0AAV8PLF0_ENSVE</name>
<gene>
    <name evidence="1" type="ORF">OPV22_015109</name>
</gene>
<dbReference type="Proteomes" id="UP001222027">
    <property type="component" value="Unassembled WGS sequence"/>
</dbReference>
<dbReference type="AlphaFoldDB" id="A0AAV8PLF0"/>
<evidence type="ECO:0000313" key="1">
    <source>
        <dbReference type="EMBL" id="KAJ8493388.1"/>
    </source>
</evidence>
<accession>A0AAV8PLF0</accession>
<evidence type="ECO:0000313" key="2">
    <source>
        <dbReference type="Proteomes" id="UP001222027"/>
    </source>
</evidence>